<protein>
    <submittedName>
        <fullName evidence="1">DUF2607 domain-containing protein</fullName>
    </submittedName>
</protein>
<dbReference type="Proteomes" id="UP001139559">
    <property type="component" value="Unassembled WGS sequence"/>
</dbReference>
<name>A0A9X1XLJ1_9VIBR</name>
<keyword evidence="2" id="KW-1185">Reference proteome</keyword>
<proteinExistence type="predicted"/>
<evidence type="ECO:0000313" key="2">
    <source>
        <dbReference type="Proteomes" id="UP001139559"/>
    </source>
</evidence>
<gene>
    <name evidence="1" type="ORF">KP803_07390</name>
</gene>
<comment type="caution">
    <text evidence="1">The sequence shown here is derived from an EMBL/GenBank/DDBJ whole genome shotgun (WGS) entry which is preliminary data.</text>
</comment>
<dbReference type="InterPro" id="IPR019731">
    <property type="entry name" value="DUF2607"/>
</dbReference>
<dbReference type="Pfam" id="PF10795">
    <property type="entry name" value="DUF2607"/>
    <property type="match status" value="1"/>
</dbReference>
<dbReference type="RefSeq" id="WP_248008203.1">
    <property type="nucleotide sequence ID" value="NZ_JAJHVV010000004.1"/>
</dbReference>
<evidence type="ECO:0000313" key="1">
    <source>
        <dbReference type="EMBL" id="MCK6263095.1"/>
    </source>
</evidence>
<organism evidence="1 2">
    <name type="scientific">Vibrio amylolyticus</name>
    <dbReference type="NCBI Taxonomy" id="2847292"/>
    <lineage>
        <taxon>Bacteria</taxon>
        <taxon>Pseudomonadati</taxon>
        <taxon>Pseudomonadota</taxon>
        <taxon>Gammaproteobacteria</taxon>
        <taxon>Vibrionales</taxon>
        <taxon>Vibrionaceae</taxon>
        <taxon>Vibrio</taxon>
    </lineage>
</organism>
<dbReference type="AlphaFoldDB" id="A0A9X1XLJ1"/>
<dbReference type="EMBL" id="JAJHVV010000004">
    <property type="protein sequence ID" value="MCK6263095.1"/>
    <property type="molecule type" value="Genomic_DNA"/>
</dbReference>
<sequence length="101" mass="11307">MIKPITSIQRLLTLGALVGVLWLNFAAIEHQFDFHPDHHSDHHCQLFSAVSHGLNQHASAWANLIARDVFSFDYTAENVVIGFHAYMARSPPNSTNLKTVV</sequence>
<accession>A0A9X1XLJ1</accession>
<reference evidence="1" key="1">
    <citation type="submission" date="2021-11" db="EMBL/GenBank/DDBJ databases">
        <title>Vibrio ZSDE26 sp. nov. and Vibrio ZSDZ34 sp. nov., isolated from coastal seawater in Qingdao.</title>
        <authorList>
            <person name="Zhang P."/>
        </authorList>
    </citation>
    <scope>NUCLEOTIDE SEQUENCE</scope>
    <source>
        <strain evidence="1">ZSDE26</strain>
    </source>
</reference>